<dbReference type="PANTHER" id="PTHR43857">
    <property type="entry name" value="BLR7761 PROTEIN"/>
    <property type="match status" value="1"/>
</dbReference>
<name>A0A2T7VR06_MICTE</name>
<dbReference type="Proteomes" id="UP000244649">
    <property type="component" value="Unassembled WGS sequence"/>
</dbReference>
<dbReference type="InterPro" id="IPR035959">
    <property type="entry name" value="RutC-like_sf"/>
</dbReference>
<evidence type="ECO:0008006" key="4">
    <source>
        <dbReference type="Google" id="ProtNLM"/>
    </source>
</evidence>
<dbReference type="Pfam" id="PF01042">
    <property type="entry name" value="Ribonuc_L-PSP"/>
    <property type="match status" value="1"/>
</dbReference>
<proteinExistence type="predicted"/>
<sequence length="251" mass="27101">MHHDDPAARGAPPRSRDAALAGQAQHASGRAVRRLGLHRGLLEHHRHGTRRDRVGDGGLRRGHGRDRRSRARLIGAPRSLPGDLDAPRPLPPRAPVTGDPPFESFLFIRKQFAVSITEIVLPEGSTGRVLRDQFHFAAAHRVGDIVELSGHTGHLADLSLPETLEEEIATAFANITATLEAAGLSWSNVFSVRTYHVVPVGAESIQGEGIGAVLEAFASLLPERYPVWTAIAVPALAFPGMRIEIEIKATV</sequence>
<dbReference type="Gene3D" id="3.30.1330.40">
    <property type="entry name" value="RutC-like"/>
    <property type="match status" value="1"/>
</dbReference>
<evidence type="ECO:0000313" key="2">
    <source>
        <dbReference type="EMBL" id="PVE58778.1"/>
    </source>
</evidence>
<dbReference type="InterPro" id="IPR006175">
    <property type="entry name" value="YjgF/YER057c/UK114"/>
</dbReference>
<reference evidence="2 3" key="1">
    <citation type="submission" date="2018-04" db="EMBL/GenBank/DDBJ databases">
        <authorList>
            <person name="Go L.Y."/>
            <person name="Mitchell J.A."/>
        </authorList>
    </citation>
    <scope>NUCLEOTIDE SEQUENCE [LARGE SCALE GENOMIC DNA]</scope>
    <source>
        <strain evidence="2 3">TPD7010</strain>
    </source>
</reference>
<organism evidence="2 3">
    <name type="scientific">Microbacterium testaceum</name>
    <name type="common">Aureobacterium testaceum</name>
    <name type="synonym">Brevibacterium testaceum</name>
    <dbReference type="NCBI Taxonomy" id="2033"/>
    <lineage>
        <taxon>Bacteria</taxon>
        <taxon>Bacillati</taxon>
        <taxon>Actinomycetota</taxon>
        <taxon>Actinomycetes</taxon>
        <taxon>Micrococcales</taxon>
        <taxon>Microbacteriaceae</taxon>
        <taxon>Microbacterium</taxon>
    </lineage>
</organism>
<feature type="region of interest" description="Disordered" evidence="1">
    <location>
        <begin position="1"/>
        <end position="95"/>
    </location>
</feature>
<accession>A0A2T7VR06</accession>
<dbReference type="PANTHER" id="PTHR43857:SF1">
    <property type="entry name" value="YJGH FAMILY PROTEIN"/>
    <property type="match status" value="1"/>
</dbReference>
<comment type="caution">
    <text evidence="2">The sequence shown here is derived from an EMBL/GenBank/DDBJ whole genome shotgun (WGS) entry which is preliminary data.</text>
</comment>
<evidence type="ECO:0000313" key="3">
    <source>
        <dbReference type="Proteomes" id="UP000244649"/>
    </source>
</evidence>
<evidence type="ECO:0000256" key="1">
    <source>
        <dbReference type="SAM" id="MobiDB-lite"/>
    </source>
</evidence>
<dbReference type="SUPFAM" id="SSF55298">
    <property type="entry name" value="YjgF-like"/>
    <property type="match status" value="1"/>
</dbReference>
<protein>
    <recommendedName>
        <fullName evidence="4">RidA family protein</fullName>
    </recommendedName>
</protein>
<dbReference type="EMBL" id="QDFT01000081">
    <property type="protein sequence ID" value="PVE58778.1"/>
    <property type="molecule type" value="Genomic_DNA"/>
</dbReference>
<feature type="compositionally biased region" description="Basic residues" evidence="1">
    <location>
        <begin position="60"/>
        <end position="71"/>
    </location>
</feature>
<gene>
    <name evidence="2" type="ORF">DC432_15705</name>
</gene>
<dbReference type="AlphaFoldDB" id="A0A2T7VR06"/>